<evidence type="ECO:0000313" key="2">
    <source>
        <dbReference type="Proteomes" id="UP000826656"/>
    </source>
</evidence>
<keyword evidence="2" id="KW-1185">Reference proteome</keyword>
<evidence type="ECO:0000313" key="1">
    <source>
        <dbReference type="EMBL" id="KAH0756387.1"/>
    </source>
</evidence>
<sequence length="155" mass="18417">MKKGDISTGCLGIVSVYLKRKEGWTKLGALHYYLPIGVDNHYHLEEVKSLTTQWGWNEELLQNEFTEEVYHHITQEVQVMEGIRDWDKPWWMQNSSGRFSVKSAWELIRQRQERLWKQRLPVGEILIRIGMAFKVHLYSCNKQLRYGGRLIVQIN</sequence>
<comment type="caution">
    <text evidence="1">The sequence shown here is derived from an EMBL/GenBank/DDBJ whole genome shotgun (WGS) entry which is preliminary data.</text>
</comment>
<name>A0ABQ7UX30_SOLTU</name>
<organism evidence="1 2">
    <name type="scientific">Solanum tuberosum</name>
    <name type="common">Potato</name>
    <dbReference type="NCBI Taxonomy" id="4113"/>
    <lineage>
        <taxon>Eukaryota</taxon>
        <taxon>Viridiplantae</taxon>
        <taxon>Streptophyta</taxon>
        <taxon>Embryophyta</taxon>
        <taxon>Tracheophyta</taxon>
        <taxon>Spermatophyta</taxon>
        <taxon>Magnoliopsida</taxon>
        <taxon>eudicotyledons</taxon>
        <taxon>Gunneridae</taxon>
        <taxon>Pentapetalae</taxon>
        <taxon>asterids</taxon>
        <taxon>lamiids</taxon>
        <taxon>Solanales</taxon>
        <taxon>Solanaceae</taxon>
        <taxon>Solanoideae</taxon>
        <taxon>Solaneae</taxon>
        <taxon>Solanum</taxon>
    </lineage>
</organism>
<dbReference type="EMBL" id="JAIVGD010000018">
    <property type="protein sequence ID" value="KAH0756387.1"/>
    <property type="molecule type" value="Genomic_DNA"/>
</dbReference>
<protein>
    <submittedName>
        <fullName evidence="1">Uncharacterized protein</fullName>
    </submittedName>
</protein>
<dbReference type="Proteomes" id="UP000826656">
    <property type="component" value="Unassembled WGS sequence"/>
</dbReference>
<proteinExistence type="predicted"/>
<accession>A0ABQ7UX30</accession>
<gene>
    <name evidence="1" type="ORF">KY290_026657</name>
</gene>
<reference evidence="1 2" key="1">
    <citation type="journal article" date="2021" name="bioRxiv">
        <title>Chromosome-scale and haplotype-resolved genome assembly of a tetraploid potato cultivar.</title>
        <authorList>
            <person name="Sun H."/>
            <person name="Jiao W.-B."/>
            <person name="Krause K."/>
            <person name="Campoy J.A."/>
            <person name="Goel M."/>
            <person name="Folz-Donahue K."/>
            <person name="Kukat C."/>
            <person name="Huettel B."/>
            <person name="Schneeberger K."/>
        </authorList>
    </citation>
    <scope>NUCLEOTIDE SEQUENCE [LARGE SCALE GENOMIC DNA]</scope>
    <source>
        <strain evidence="1">SolTubOtavaFocal</strain>
        <tissue evidence="1">Leaves</tissue>
    </source>
</reference>